<feature type="domain" description="Plastocyanin-like" evidence="3">
    <location>
        <begin position="3"/>
        <end position="66"/>
    </location>
</feature>
<sequence length="280" mass="31217">MERHGVRQMRTAWADGPAYITQCPIPPSGTYAYRFTVEGQRGILFWHAHISWQRASVHGAFIIRPRTPYPFSTPIQADIPIILGEWWNSDVLAVEEESIKYGGGPNISDAYTINGLPGPLPSCSINQDTFIQTVEPGETYMLRLINAALNDELFFAIDGHNLTVVMEMVLQDTSFINAENHPIHVHGHNFFVVGRGFGNFERERDRAGYNLEDPLERNTAAVPSGGWAAIRLTADNPGVWFVHCHLEVHTMWRLGVGFVVESGADESQSILPPPDDLPPC</sequence>
<protein>
    <submittedName>
        <fullName evidence="4">Putative Copper-resistance protein</fullName>
    </submittedName>
</protein>
<evidence type="ECO:0000313" key="5">
    <source>
        <dbReference type="Proteomes" id="UP000797356"/>
    </source>
</evidence>
<dbReference type="GO" id="GO:0016491">
    <property type="term" value="F:oxidoreductase activity"/>
    <property type="evidence" value="ECO:0007669"/>
    <property type="project" value="InterPro"/>
</dbReference>
<keyword evidence="5" id="KW-1185">Reference proteome</keyword>
<dbReference type="GO" id="GO:0005507">
    <property type="term" value="F:copper ion binding"/>
    <property type="evidence" value="ECO:0007669"/>
    <property type="project" value="InterPro"/>
</dbReference>
<dbReference type="SUPFAM" id="SSF49503">
    <property type="entry name" value="Cupredoxins"/>
    <property type="match status" value="2"/>
</dbReference>
<dbReference type="InterPro" id="IPR008972">
    <property type="entry name" value="Cupredoxin"/>
</dbReference>
<feature type="domain" description="Plastocyanin-like" evidence="2">
    <location>
        <begin position="165"/>
        <end position="262"/>
    </location>
</feature>
<proteinExistence type="inferred from homology"/>
<reference evidence="4" key="1">
    <citation type="journal article" date="2017" name="Gigascience">
        <title>The genome draft of coconut (Cocos nucifera).</title>
        <authorList>
            <person name="Xiao Y."/>
            <person name="Xu P."/>
            <person name="Fan H."/>
            <person name="Baudouin L."/>
            <person name="Xia W."/>
            <person name="Bocs S."/>
            <person name="Xu J."/>
            <person name="Li Q."/>
            <person name="Guo A."/>
            <person name="Zhou L."/>
            <person name="Li J."/>
            <person name="Wu Y."/>
            <person name="Ma Z."/>
            <person name="Armero A."/>
            <person name="Issali A.E."/>
            <person name="Liu N."/>
            <person name="Peng M."/>
            <person name="Yang Y."/>
        </authorList>
    </citation>
    <scope>NUCLEOTIDE SEQUENCE</scope>
    <source>
        <tissue evidence="4">Spear leaf of Hainan Tall coconut</tissue>
    </source>
</reference>
<comment type="caution">
    <text evidence="4">The sequence shown here is derived from an EMBL/GenBank/DDBJ whole genome shotgun (WGS) entry which is preliminary data.</text>
</comment>
<dbReference type="Proteomes" id="UP000797356">
    <property type="component" value="Chromosome 3"/>
</dbReference>
<dbReference type="Gene3D" id="2.60.40.420">
    <property type="entry name" value="Cupredoxins - blue copper proteins"/>
    <property type="match status" value="3"/>
</dbReference>
<dbReference type="OrthoDB" id="2121828at2759"/>
<dbReference type="Pfam" id="PF07731">
    <property type="entry name" value="Cu-oxidase_2"/>
    <property type="match status" value="1"/>
</dbReference>
<name>A0A8K0MZF2_COCNU</name>
<evidence type="ECO:0000259" key="2">
    <source>
        <dbReference type="Pfam" id="PF07731"/>
    </source>
</evidence>
<dbReference type="InterPro" id="IPR011706">
    <property type="entry name" value="Cu-oxidase_C"/>
</dbReference>
<gene>
    <name evidence="4" type="ORF">COCNU_03G010350</name>
</gene>
<reference evidence="4" key="2">
    <citation type="submission" date="2019-07" db="EMBL/GenBank/DDBJ databases">
        <authorList>
            <person name="Yang Y."/>
            <person name="Bocs S."/>
            <person name="Baudouin L."/>
        </authorList>
    </citation>
    <scope>NUCLEOTIDE SEQUENCE</scope>
    <source>
        <tissue evidence="4">Spear leaf of Hainan Tall coconut</tissue>
    </source>
</reference>
<dbReference type="PANTHER" id="PTHR11709:SF292">
    <property type="entry name" value="LACCASE-1"/>
    <property type="match status" value="1"/>
</dbReference>
<organism evidence="4 5">
    <name type="scientific">Cocos nucifera</name>
    <name type="common">Coconut palm</name>
    <dbReference type="NCBI Taxonomy" id="13894"/>
    <lineage>
        <taxon>Eukaryota</taxon>
        <taxon>Viridiplantae</taxon>
        <taxon>Streptophyta</taxon>
        <taxon>Embryophyta</taxon>
        <taxon>Tracheophyta</taxon>
        <taxon>Spermatophyta</taxon>
        <taxon>Magnoliopsida</taxon>
        <taxon>Liliopsida</taxon>
        <taxon>Arecaceae</taxon>
        <taxon>Arecoideae</taxon>
        <taxon>Cocoseae</taxon>
        <taxon>Attaleinae</taxon>
        <taxon>Cocos</taxon>
    </lineage>
</organism>
<dbReference type="PANTHER" id="PTHR11709">
    <property type="entry name" value="MULTI-COPPER OXIDASE"/>
    <property type="match status" value="1"/>
</dbReference>
<dbReference type="EMBL" id="CM017874">
    <property type="protein sequence ID" value="KAG1334916.1"/>
    <property type="molecule type" value="Genomic_DNA"/>
</dbReference>
<dbReference type="InterPro" id="IPR045087">
    <property type="entry name" value="Cu-oxidase_fam"/>
</dbReference>
<evidence type="ECO:0000259" key="3">
    <source>
        <dbReference type="Pfam" id="PF07732"/>
    </source>
</evidence>
<accession>A0A8K0MZF2</accession>
<dbReference type="Pfam" id="PF07732">
    <property type="entry name" value="Cu-oxidase_3"/>
    <property type="match status" value="1"/>
</dbReference>
<evidence type="ECO:0000256" key="1">
    <source>
        <dbReference type="ARBA" id="ARBA00010609"/>
    </source>
</evidence>
<comment type="similarity">
    <text evidence="1">Belongs to the multicopper oxidase family.</text>
</comment>
<dbReference type="AlphaFoldDB" id="A0A8K0MZF2"/>
<dbReference type="InterPro" id="IPR011707">
    <property type="entry name" value="Cu-oxidase-like_N"/>
</dbReference>
<evidence type="ECO:0000313" key="4">
    <source>
        <dbReference type="EMBL" id="KAG1334916.1"/>
    </source>
</evidence>